<dbReference type="InterPro" id="IPR035396">
    <property type="entry name" value="Bac_rhamnosid6H"/>
</dbReference>
<dbReference type="InterPro" id="IPR028028">
    <property type="entry name" value="DUF4450"/>
</dbReference>
<dbReference type="RefSeq" id="WP_255897788.1">
    <property type="nucleotide sequence ID" value="NZ_JAFMZO010000001.1"/>
</dbReference>
<dbReference type="CDD" id="cd11747">
    <property type="entry name" value="GH94N_like_1"/>
    <property type="match status" value="1"/>
</dbReference>
<gene>
    <name evidence="3" type="ORF">ACFSJU_07050</name>
</gene>
<organism evidence="3 4">
    <name type="scientific">Paradesertivirga mongoliensis</name>
    <dbReference type="NCBI Taxonomy" id="2100740"/>
    <lineage>
        <taxon>Bacteria</taxon>
        <taxon>Pseudomonadati</taxon>
        <taxon>Bacteroidota</taxon>
        <taxon>Sphingobacteriia</taxon>
        <taxon>Sphingobacteriales</taxon>
        <taxon>Sphingobacteriaceae</taxon>
        <taxon>Paradesertivirga</taxon>
    </lineage>
</organism>
<evidence type="ECO:0000256" key="1">
    <source>
        <dbReference type="SAM" id="SignalP"/>
    </source>
</evidence>
<accession>A0ABW4ZK59</accession>
<proteinExistence type="predicted"/>
<evidence type="ECO:0000313" key="4">
    <source>
        <dbReference type="Proteomes" id="UP001597387"/>
    </source>
</evidence>
<dbReference type="Gene3D" id="1.50.10.10">
    <property type="match status" value="1"/>
</dbReference>
<protein>
    <submittedName>
        <fullName evidence="3">DUF4450 domain-containing protein</fullName>
    </submittedName>
</protein>
<dbReference type="SUPFAM" id="SSF48208">
    <property type="entry name" value="Six-hairpin glycosidases"/>
    <property type="match status" value="1"/>
</dbReference>
<feature type="chain" id="PRO_5047266385" evidence="1">
    <location>
        <begin position="22"/>
        <end position="1233"/>
    </location>
</feature>
<dbReference type="Pfam" id="PF17389">
    <property type="entry name" value="Bac_rhamnosid6H"/>
    <property type="match status" value="1"/>
</dbReference>
<sequence length="1233" mass="136626">MNFYKTLCLICLSALSAEAFSQPSNKPSDALWHGKQRQIHYRPDGKDFVLVNGAKRFNRALYGTNTGFRVEAGDLPEFALYLPGMGGNLKFGLISGSTSKWIIDAKQIETRYRPGTMIYKIQDPMLGSGTLHLLVLAQTDGEGILVKAGFSGTPKSIELFWAYGGATGKKFSRDGDIGADPESVFYLKPEYCKDNSFRLNKNAFTLSYGSGRVLSEAERYEIQHVADNKEKGQIAPQKQITGLFPLGAKLALADAAKLESPSALAQSTAGAQPVLTGRIGSSAAKEFYFLIQSPNNKPELKYSMLPQHFNKAEVARVKLANRVNINTPDPYLNTLGSALAVAADAVWEDPTFLHGAIAWRMRLNAWRGASLADPLGWHDRAKMHFSAYEKSQVLEPASGPVTPDTALNFARHAEKMGTAMFSRGYISRHPNRNDVAHHYDMNLVFFDQMLSHFNWTGDIDFAKQMWPAIKRHLDWEKRNFDMDGDGLYDAYCAIWASDALQYSGGGVTHTSSYNYRANKLAAKLAVIMGEDPRPYQSEADKILKAINTHLWLPKKGWFAEYKDLLGLKLVHPYAGLWTIYHAIDSDVPDAFQAYQALRYVDTEIPRIPVKANGLPDKDYYILPTTNWQPYTWSVNNVATAEVLHTALAYWQGGRSKEAFKLFESMIIESMYLSSSPGGFEQLSFYDAIRGELYRDFADPIAMASRSLVEGLYGILPNALSDTLTIRPGFPDEWNYASLNVPDIAFDFKRSGQSDTYYISPKFPTSMKLRLKLKAKAEEIRSITVNGVKADWRALESSIETPELEIVAPEASKYTVVVDWSGDKITEPAVQTFASNTPLNLGFGDAKALEIFDPQNVLQNASLKNDGITGVVQAESGHRTVFTKLKQGDFTWWAPVNIIIEEPVKIVSEQEQTGNGLSVTLKNQGPAVSGTLKVNKGSASFTKAVNLAADGSVGVEIPAAALSSGTNELRFEYSNGRFVEEKIINWTVTPPASAKWQKVDLSGVHNDVVTNIFKNRYLSPRPSSPTLQLPLQGIGNWCYPLTTANIDDSGLRSAASTRNEIKLPNGVPFQTPSAAGSKNIVFTSQWDNYPDSVIIPLSGKSAHAYLLMAGSTNPMQSRLDNAEVLVYYTDGTTERLPLRNPETWWPIEQDYFIDDFAFATGYPRPYRVNLKTAEISRNFNKFYTIKGFSNYGIDGGAATVLDLPLNPDKELKELKIKALANDVVVGLMSLTLKR</sequence>
<name>A0ABW4ZK59_9SPHI</name>
<comment type="caution">
    <text evidence="3">The sequence shown here is derived from an EMBL/GenBank/DDBJ whole genome shotgun (WGS) entry which is preliminary data.</text>
</comment>
<dbReference type="InterPro" id="IPR008928">
    <property type="entry name" value="6-hairpin_glycosidase_sf"/>
</dbReference>
<feature type="signal peptide" evidence="1">
    <location>
        <begin position="1"/>
        <end position="21"/>
    </location>
</feature>
<dbReference type="Pfam" id="PF14614">
    <property type="entry name" value="DUF4450"/>
    <property type="match status" value="1"/>
</dbReference>
<dbReference type="Proteomes" id="UP001597387">
    <property type="component" value="Unassembled WGS sequence"/>
</dbReference>
<keyword evidence="1" id="KW-0732">Signal</keyword>
<reference evidence="4" key="1">
    <citation type="journal article" date="2019" name="Int. J. Syst. Evol. Microbiol.">
        <title>The Global Catalogue of Microorganisms (GCM) 10K type strain sequencing project: providing services to taxonomists for standard genome sequencing and annotation.</title>
        <authorList>
            <consortium name="The Broad Institute Genomics Platform"/>
            <consortium name="The Broad Institute Genome Sequencing Center for Infectious Disease"/>
            <person name="Wu L."/>
            <person name="Ma J."/>
        </authorList>
    </citation>
    <scope>NUCLEOTIDE SEQUENCE [LARGE SCALE GENOMIC DNA]</scope>
    <source>
        <strain evidence="4">KCTC 42217</strain>
    </source>
</reference>
<evidence type="ECO:0000259" key="2">
    <source>
        <dbReference type="Pfam" id="PF17389"/>
    </source>
</evidence>
<dbReference type="EMBL" id="JBHUHZ010000001">
    <property type="protein sequence ID" value="MFD2162145.1"/>
    <property type="molecule type" value="Genomic_DNA"/>
</dbReference>
<keyword evidence="4" id="KW-1185">Reference proteome</keyword>
<evidence type="ECO:0000313" key="3">
    <source>
        <dbReference type="EMBL" id="MFD2162145.1"/>
    </source>
</evidence>
<dbReference type="InterPro" id="IPR012341">
    <property type="entry name" value="6hp_glycosidase-like_sf"/>
</dbReference>
<feature type="domain" description="Alpha-L-rhamnosidase six-hairpin glycosidase" evidence="2">
    <location>
        <begin position="453"/>
        <end position="557"/>
    </location>
</feature>